<proteinExistence type="predicted"/>
<sequence>MRRGQLLSLDAMLSMVIIILLLGTITTTSSTLKGEITTVLGWYERANVGDNMLDILVKNPGTPNNWQTDPSNLAFIGLENSQYPTTIDYAKIEALSEAVANEDPTVRALLANISMGKDFTLGFYLTRVEIEGNVTVIPPQTEGSVDIPSGGHLSVTPRTGYAYGLGLIAEWISPERSDAPGVGNIANVTNVTAGESFVFKLAEDGSVRLDLVGPGNQGGPVNYNIPAGSIVHIDVETGYLLIGWNRLADGTYELWIPLHRLGQQVWTTWTGTVWWGQGGTVSSTNLTIRYVYATRVVNADYNITMINGTFVSDPAAITASRERSPWVTYTERRIPLTKMVYNRSYTVTADSLPAELYVGTIYTPIPDYMALKVAFNSTGHIVAVAWMRGTNISGYSVMAVYKTSADSNVKAIINQTVNGNSYVKSYTSENPYYVIIPWKEFLTQINPGESLDIYVWVYEMKDIATAEITDLNGIDTIMKPQASLAVLKLWVWDDS</sequence>
<accession>A0A0Q2UPJ4</accession>
<reference evidence="3 5" key="1">
    <citation type="submission" date="2015-08" db="EMBL/GenBank/DDBJ databases">
        <title>Thermococcus thioreducens DSM 14981 genome sequencing.</title>
        <authorList>
            <person name="Hong S.-J."/>
            <person name="Kim M.-C."/>
            <person name="Shin J.-H."/>
        </authorList>
    </citation>
    <scope>NUCLEOTIDE SEQUENCE [LARGE SCALE GENOMIC DNA]</scope>
    <source>
        <strain evidence="3 5">DSM 14981</strain>
    </source>
</reference>
<dbReference type="PATRIC" id="fig|277988.4.peg.1034"/>
<keyword evidence="1" id="KW-1133">Transmembrane helix</keyword>
<dbReference type="EMBL" id="FOIW01000002">
    <property type="protein sequence ID" value="SEW16481.1"/>
    <property type="molecule type" value="Genomic_DNA"/>
</dbReference>
<evidence type="ECO:0000313" key="3">
    <source>
        <dbReference type="EMBL" id="KQH82624.1"/>
    </source>
</evidence>
<name>A0A0Q2UPJ4_9EURY</name>
<dbReference type="Proteomes" id="UP000051862">
    <property type="component" value="Unassembled WGS sequence"/>
</dbReference>
<dbReference type="OrthoDB" id="85914at2157"/>
<gene>
    <name evidence="2" type="ORF">A3L14_01475</name>
    <name evidence="3" type="ORF">AMR53_04960</name>
    <name evidence="4" type="ORF">SAMN05216170_1987</name>
</gene>
<evidence type="ECO:0000313" key="6">
    <source>
        <dbReference type="Proteomes" id="UP000182125"/>
    </source>
</evidence>
<dbReference type="KEGG" id="ttd:A3L14_01475"/>
<dbReference type="EMBL" id="CP015105">
    <property type="protein sequence ID" value="ASJ11638.1"/>
    <property type="molecule type" value="Genomic_DNA"/>
</dbReference>
<dbReference type="AlphaFoldDB" id="A0A0Q2UPJ4"/>
<keyword evidence="7" id="KW-1185">Reference proteome</keyword>
<evidence type="ECO:0000313" key="5">
    <source>
        <dbReference type="Proteomes" id="UP000051862"/>
    </source>
</evidence>
<keyword evidence="1" id="KW-0472">Membrane</keyword>
<dbReference type="EMBL" id="LIXN01000007">
    <property type="protein sequence ID" value="KQH82624.1"/>
    <property type="molecule type" value="Genomic_DNA"/>
</dbReference>
<dbReference type="STRING" id="277988.SAMN05216170_1987"/>
<evidence type="ECO:0000256" key="1">
    <source>
        <dbReference type="SAM" id="Phobius"/>
    </source>
</evidence>
<keyword evidence="1" id="KW-0812">Transmembrane</keyword>
<evidence type="ECO:0000313" key="7">
    <source>
        <dbReference type="Proteomes" id="UP000250136"/>
    </source>
</evidence>
<dbReference type="RefSeq" id="WP_055429205.1">
    <property type="nucleotide sequence ID" value="NZ_CP015105.1"/>
</dbReference>
<organism evidence="3 5">
    <name type="scientific">Thermococcus thioreducens</name>
    <dbReference type="NCBI Taxonomy" id="277988"/>
    <lineage>
        <taxon>Archaea</taxon>
        <taxon>Methanobacteriati</taxon>
        <taxon>Methanobacteriota</taxon>
        <taxon>Thermococci</taxon>
        <taxon>Thermococcales</taxon>
        <taxon>Thermococcaceae</taxon>
        <taxon>Thermococcus</taxon>
    </lineage>
</organism>
<protein>
    <submittedName>
        <fullName evidence="3">Uncharacterized protein</fullName>
    </submittedName>
</protein>
<evidence type="ECO:0000313" key="4">
    <source>
        <dbReference type="EMBL" id="SEW16481.1"/>
    </source>
</evidence>
<evidence type="ECO:0000313" key="2">
    <source>
        <dbReference type="EMBL" id="ASJ11638.1"/>
    </source>
</evidence>
<dbReference type="Proteomes" id="UP000182125">
    <property type="component" value="Unassembled WGS sequence"/>
</dbReference>
<reference evidence="2 7" key="2">
    <citation type="submission" date="2016-04" db="EMBL/GenBank/DDBJ databases">
        <title>Complete genome sequence of Thermococcus thioreducens type strain OGL-20P.</title>
        <authorList>
            <person name="Oger P.M."/>
        </authorList>
    </citation>
    <scope>NUCLEOTIDE SEQUENCE [LARGE SCALE GENOMIC DNA]</scope>
    <source>
        <strain evidence="2 7">OGL-20P</strain>
    </source>
</reference>
<dbReference type="GeneID" id="33333052"/>
<dbReference type="Proteomes" id="UP000250136">
    <property type="component" value="Chromosome"/>
</dbReference>
<reference evidence="4 6" key="3">
    <citation type="submission" date="2016-10" db="EMBL/GenBank/DDBJ databases">
        <authorList>
            <person name="de Groot N.N."/>
        </authorList>
    </citation>
    <scope>NUCLEOTIDE SEQUENCE [LARGE SCALE GENOMIC DNA]</scope>
    <source>
        <strain evidence="4 6">OGL-20</strain>
    </source>
</reference>
<feature type="transmembrane region" description="Helical" evidence="1">
    <location>
        <begin position="7"/>
        <end position="25"/>
    </location>
</feature>